<name>A0A433JLY4_9GAMM</name>
<comment type="caution">
    <text evidence="1">The sequence shown here is derived from an EMBL/GenBank/DDBJ whole genome shotgun (WGS) entry which is preliminary data.</text>
</comment>
<dbReference type="AlphaFoldDB" id="A0A433JLY4"/>
<gene>
    <name evidence="1" type="ORF">EKM59_00760</name>
</gene>
<organism evidence="1 2">
    <name type="scientific">Legionella septentrionalis</name>
    <dbReference type="NCBI Taxonomy" id="2498109"/>
    <lineage>
        <taxon>Bacteria</taxon>
        <taxon>Pseudomonadati</taxon>
        <taxon>Pseudomonadota</taxon>
        <taxon>Gammaproteobacteria</taxon>
        <taxon>Legionellales</taxon>
        <taxon>Legionellaceae</taxon>
        <taxon>Legionella</taxon>
    </lineage>
</organism>
<dbReference type="EMBL" id="RZGR01000002">
    <property type="protein sequence ID" value="RUQ91044.1"/>
    <property type="molecule type" value="Genomic_DNA"/>
</dbReference>
<accession>A0A433JLY4</accession>
<sequence length="60" mass="6993">MMRFFKPARIALVKEMTRTIVQDAAQTSMSNLLGLGIYYYGNKFLEAFSREKEVKTEIKQ</sequence>
<keyword evidence="2" id="KW-1185">Reference proteome</keyword>
<proteinExistence type="predicted"/>
<protein>
    <submittedName>
        <fullName evidence="1">Uncharacterized protein</fullName>
    </submittedName>
</protein>
<dbReference type="RefSeq" id="WP_127032302.1">
    <property type="nucleotide sequence ID" value="NZ_RZGR01000002.1"/>
</dbReference>
<evidence type="ECO:0000313" key="2">
    <source>
        <dbReference type="Proteomes" id="UP000288012"/>
    </source>
</evidence>
<evidence type="ECO:0000313" key="1">
    <source>
        <dbReference type="EMBL" id="RUQ91044.1"/>
    </source>
</evidence>
<dbReference type="Proteomes" id="UP000288012">
    <property type="component" value="Unassembled WGS sequence"/>
</dbReference>
<reference evidence="1 2" key="1">
    <citation type="submission" date="2018-12" db="EMBL/GenBank/DDBJ databases">
        <title>Legionella sp,whole genome shotgun sequence.</title>
        <authorList>
            <person name="Wu H."/>
        </authorList>
    </citation>
    <scope>NUCLEOTIDE SEQUENCE [LARGE SCALE GENOMIC DNA]</scope>
    <source>
        <strain evidence="2">km714</strain>
    </source>
</reference>